<feature type="domain" description="USP" evidence="3">
    <location>
        <begin position="1"/>
        <end position="223"/>
    </location>
</feature>
<dbReference type="GO" id="GO:0004843">
    <property type="term" value="F:cysteine-type deubiquitinase activity"/>
    <property type="evidence" value="ECO:0007669"/>
    <property type="project" value="InterPro"/>
</dbReference>
<evidence type="ECO:0000259" key="3">
    <source>
        <dbReference type="PROSITE" id="PS50235"/>
    </source>
</evidence>
<comment type="similarity">
    <text evidence="1">Belongs to the peptidase C19 family.</text>
</comment>
<dbReference type="PROSITE" id="PS50235">
    <property type="entry name" value="USP_3"/>
    <property type="match status" value="1"/>
</dbReference>
<name>A0A426ZY90_ENSVE</name>
<feature type="region of interest" description="Disordered" evidence="2">
    <location>
        <begin position="12"/>
        <end position="58"/>
    </location>
</feature>
<dbReference type="InterPro" id="IPR001394">
    <property type="entry name" value="Peptidase_C19_UCH"/>
</dbReference>
<dbReference type="Gene3D" id="3.90.70.10">
    <property type="entry name" value="Cysteine proteinases"/>
    <property type="match status" value="1"/>
</dbReference>
<dbReference type="PANTHER" id="PTHR21646">
    <property type="entry name" value="UBIQUITIN CARBOXYL-TERMINAL HYDROLASE"/>
    <property type="match status" value="1"/>
</dbReference>
<gene>
    <name evidence="4" type="ORF">B296_00013248</name>
</gene>
<comment type="caution">
    <text evidence="4">The sequence shown here is derived from an EMBL/GenBank/DDBJ whole genome shotgun (WGS) entry which is preliminary data.</text>
</comment>
<dbReference type="InterPro" id="IPR018200">
    <property type="entry name" value="USP_CS"/>
</dbReference>
<evidence type="ECO:0000313" key="4">
    <source>
        <dbReference type="EMBL" id="RRT68934.1"/>
    </source>
</evidence>
<dbReference type="Pfam" id="PF00443">
    <property type="entry name" value="UCH"/>
    <property type="match status" value="1"/>
</dbReference>
<protein>
    <recommendedName>
        <fullName evidence="3">USP domain-containing protein</fullName>
    </recommendedName>
</protein>
<evidence type="ECO:0000256" key="1">
    <source>
        <dbReference type="ARBA" id="ARBA00009085"/>
    </source>
</evidence>
<dbReference type="InterPro" id="IPR050185">
    <property type="entry name" value="Ub_carboxyl-term_hydrolase"/>
</dbReference>
<dbReference type="AlphaFoldDB" id="A0A426ZY90"/>
<dbReference type="GO" id="GO:0016579">
    <property type="term" value="P:protein deubiquitination"/>
    <property type="evidence" value="ECO:0007669"/>
    <property type="project" value="InterPro"/>
</dbReference>
<dbReference type="PANTHER" id="PTHR21646:SF18">
    <property type="entry name" value="UBIQUITIN CARBOXYL-TERMINAL HYDROLASE 5"/>
    <property type="match status" value="1"/>
</dbReference>
<organism evidence="4 5">
    <name type="scientific">Ensete ventricosum</name>
    <name type="common">Abyssinian banana</name>
    <name type="synonym">Musa ensete</name>
    <dbReference type="NCBI Taxonomy" id="4639"/>
    <lineage>
        <taxon>Eukaryota</taxon>
        <taxon>Viridiplantae</taxon>
        <taxon>Streptophyta</taxon>
        <taxon>Embryophyta</taxon>
        <taxon>Tracheophyta</taxon>
        <taxon>Spermatophyta</taxon>
        <taxon>Magnoliopsida</taxon>
        <taxon>Liliopsida</taxon>
        <taxon>Zingiberales</taxon>
        <taxon>Musaceae</taxon>
        <taxon>Ensete</taxon>
    </lineage>
</organism>
<evidence type="ECO:0000256" key="2">
    <source>
        <dbReference type="SAM" id="MobiDB-lite"/>
    </source>
</evidence>
<dbReference type="Proteomes" id="UP000287651">
    <property type="component" value="Unassembled WGS sequence"/>
</dbReference>
<evidence type="ECO:0000313" key="5">
    <source>
        <dbReference type="Proteomes" id="UP000287651"/>
    </source>
</evidence>
<dbReference type="EMBL" id="AMZH03004529">
    <property type="protein sequence ID" value="RRT68934.1"/>
    <property type="molecule type" value="Genomic_DNA"/>
</dbReference>
<dbReference type="InterPro" id="IPR028889">
    <property type="entry name" value="USP"/>
</dbReference>
<proteinExistence type="inferred from homology"/>
<accession>A0A426ZY90</accession>
<dbReference type="PROSITE" id="PS00973">
    <property type="entry name" value="USP_2"/>
    <property type="match status" value="1"/>
</dbReference>
<dbReference type="InterPro" id="IPR038765">
    <property type="entry name" value="Papain-like_cys_pep_sf"/>
</dbReference>
<reference evidence="4 5" key="1">
    <citation type="journal article" date="2014" name="Agronomy (Basel)">
        <title>A Draft Genome Sequence for Ensete ventricosum, the Drought-Tolerant Tree Against Hunger.</title>
        <authorList>
            <person name="Harrison J."/>
            <person name="Moore K.A."/>
            <person name="Paszkiewicz K."/>
            <person name="Jones T."/>
            <person name="Grant M."/>
            <person name="Ambacheew D."/>
            <person name="Muzemil S."/>
            <person name="Studholme D.J."/>
        </authorList>
    </citation>
    <scope>NUCLEOTIDE SEQUENCE [LARGE SCALE GENOMIC DNA]</scope>
</reference>
<sequence>MYWSVLAQWRMRKNEEEERRECSGEGGRRKRQELKEVVEEEEEKVKEEEETVEKEGKKNEEEEQKRWECIYYRKTYCPRCKEQRQASKKLDLWRLPEVLVIHLKRFSFSRSTKHKLETFVNFPIHDLDLTNYVAHKKGSPQIYELYALSNHYGSMASGHYTAHIKVTFSPNLCNKQQRLLYIVFLVQLLDENRWYNFDDSHISPINEEDVKSAAAYVLFYRRTKGEDASTNIGAEPYANKNHNFSKR</sequence>
<dbReference type="SUPFAM" id="SSF54001">
    <property type="entry name" value="Cysteine proteinases"/>
    <property type="match status" value="1"/>
</dbReference>